<dbReference type="RefSeq" id="WP_074556028.1">
    <property type="nucleotide sequence ID" value="NZ_CP119563.1"/>
</dbReference>
<name>A0A1G7RIW6_RHOCA</name>
<reference evidence="1 2" key="1">
    <citation type="submission" date="2016-10" db="EMBL/GenBank/DDBJ databases">
        <authorList>
            <person name="de Groot N.N."/>
        </authorList>
    </citation>
    <scope>NUCLEOTIDE SEQUENCE [LARGE SCALE GENOMIC DNA]</scope>
    <source>
        <strain evidence="2">DSM 938 / 37b4</strain>
    </source>
</reference>
<dbReference type="Proteomes" id="UP000183812">
    <property type="component" value="Unassembled WGS sequence"/>
</dbReference>
<dbReference type="OrthoDB" id="7692524at2"/>
<organism evidence="1 2">
    <name type="scientific">Rhodobacter capsulatus</name>
    <name type="common">Rhodopseudomonas capsulata</name>
    <dbReference type="NCBI Taxonomy" id="1061"/>
    <lineage>
        <taxon>Bacteria</taxon>
        <taxon>Pseudomonadati</taxon>
        <taxon>Pseudomonadota</taxon>
        <taxon>Alphaproteobacteria</taxon>
        <taxon>Rhodobacterales</taxon>
        <taxon>Rhodobacter group</taxon>
        <taxon>Rhodobacter</taxon>
    </lineage>
</organism>
<dbReference type="EMBL" id="FNAY01000030">
    <property type="protein sequence ID" value="SDG10594.1"/>
    <property type="molecule type" value="Genomic_DNA"/>
</dbReference>
<accession>A0A1G7RIW6</accession>
<dbReference type="AlphaFoldDB" id="A0A1G7RIW6"/>
<sequence>MILRGAAAQRRAEIETARALNHQLAGLVAFAFHDPQHLPEFRPDDTAAAQGAREVDHERVRGALIAMALRPRP</sequence>
<gene>
    <name evidence="1" type="ORF">SAMN04244550_03426</name>
</gene>
<proteinExistence type="predicted"/>
<evidence type="ECO:0000313" key="1">
    <source>
        <dbReference type="EMBL" id="SDG10594.1"/>
    </source>
</evidence>
<evidence type="ECO:0000313" key="2">
    <source>
        <dbReference type="Proteomes" id="UP000183812"/>
    </source>
</evidence>
<protein>
    <submittedName>
        <fullName evidence="1">Uncharacterized protein</fullName>
    </submittedName>
</protein>